<dbReference type="GO" id="GO:0006935">
    <property type="term" value="P:chemotaxis"/>
    <property type="evidence" value="ECO:0007669"/>
    <property type="project" value="InterPro"/>
</dbReference>
<dbReference type="PROSITE" id="PS50885">
    <property type="entry name" value="HAMP"/>
    <property type="match status" value="1"/>
</dbReference>
<dbReference type="InterPro" id="IPR051310">
    <property type="entry name" value="MCP_chemotaxis"/>
</dbReference>
<accession>A0A1I7LEH9</accession>
<dbReference type="EMBL" id="FPBO01000027">
    <property type="protein sequence ID" value="SFV07996.1"/>
    <property type="molecule type" value="Genomic_DNA"/>
</dbReference>
<feature type="transmembrane region" description="Helical" evidence="5">
    <location>
        <begin position="153"/>
        <end position="175"/>
    </location>
</feature>
<evidence type="ECO:0000256" key="4">
    <source>
        <dbReference type="PROSITE-ProRule" id="PRU00284"/>
    </source>
</evidence>
<dbReference type="PANTHER" id="PTHR43531">
    <property type="entry name" value="PROTEIN ICFG"/>
    <property type="match status" value="1"/>
</dbReference>
<dbReference type="SMART" id="SM00304">
    <property type="entry name" value="HAMP"/>
    <property type="match status" value="1"/>
</dbReference>
<feature type="domain" description="Methyl-accepting transducer" evidence="6">
    <location>
        <begin position="236"/>
        <end position="465"/>
    </location>
</feature>
<keyword evidence="5" id="KW-0812">Transmembrane</keyword>
<evidence type="ECO:0000256" key="5">
    <source>
        <dbReference type="SAM" id="Phobius"/>
    </source>
</evidence>
<dbReference type="Gene3D" id="1.10.287.950">
    <property type="entry name" value="Methyl-accepting chemotaxis protein"/>
    <property type="match status" value="1"/>
</dbReference>
<keyword evidence="5" id="KW-0472">Membrane</keyword>
<dbReference type="GO" id="GO:0005886">
    <property type="term" value="C:plasma membrane"/>
    <property type="evidence" value="ECO:0007669"/>
    <property type="project" value="TreeGrafter"/>
</dbReference>
<dbReference type="PROSITE" id="PS50111">
    <property type="entry name" value="CHEMOTAXIS_TRANSDUC_2"/>
    <property type="match status" value="1"/>
</dbReference>
<dbReference type="GO" id="GO:0004888">
    <property type="term" value="F:transmembrane signaling receptor activity"/>
    <property type="evidence" value="ECO:0007669"/>
    <property type="project" value="InterPro"/>
</dbReference>
<dbReference type="InterPro" id="IPR004090">
    <property type="entry name" value="Chemotax_Me-accpt_rcpt"/>
</dbReference>
<dbReference type="FunFam" id="1.10.287.950:FF:000001">
    <property type="entry name" value="Methyl-accepting chemotaxis sensory transducer"/>
    <property type="match status" value="1"/>
</dbReference>
<gene>
    <name evidence="8" type="ORF">SAMN05216552_102786</name>
</gene>
<evidence type="ECO:0000313" key="8">
    <source>
        <dbReference type="EMBL" id="SFV07996.1"/>
    </source>
</evidence>
<dbReference type="InterPro" id="IPR004089">
    <property type="entry name" value="MCPsignal_dom"/>
</dbReference>
<keyword evidence="5" id="KW-1133">Transmembrane helix</keyword>
<dbReference type="STRING" id="1035707.SAMN05216552_102786"/>
<keyword evidence="2" id="KW-0488">Methylation</keyword>
<feature type="domain" description="HAMP" evidence="7">
    <location>
        <begin position="177"/>
        <end position="231"/>
    </location>
</feature>
<organism evidence="8 9">
    <name type="scientific">Pseudoduganella namucuonensis</name>
    <dbReference type="NCBI Taxonomy" id="1035707"/>
    <lineage>
        <taxon>Bacteria</taxon>
        <taxon>Pseudomonadati</taxon>
        <taxon>Pseudomonadota</taxon>
        <taxon>Betaproteobacteria</taxon>
        <taxon>Burkholderiales</taxon>
        <taxon>Oxalobacteraceae</taxon>
        <taxon>Telluria group</taxon>
        <taxon>Pseudoduganella</taxon>
    </lineage>
</organism>
<dbReference type="Pfam" id="PF00672">
    <property type="entry name" value="HAMP"/>
    <property type="match status" value="1"/>
</dbReference>
<evidence type="ECO:0000256" key="1">
    <source>
        <dbReference type="ARBA" id="ARBA00004370"/>
    </source>
</evidence>
<dbReference type="GO" id="GO:0007165">
    <property type="term" value="P:signal transduction"/>
    <property type="evidence" value="ECO:0007669"/>
    <property type="project" value="UniProtKB-KW"/>
</dbReference>
<feature type="transmembrane region" description="Helical" evidence="5">
    <location>
        <begin position="12"/>
        <end position="31"/>
    </location>
</feature>
<evidence type="ECO:0000313" key="9">
    <source>
        <dbReference type="Proteomes" id="UP000199391"/>
    </source>
</evidence>
<comment type="subcellular location">
    <subcellularLocation>
        <location evidence="1">Membrane</location>
    </subcellularLocation>
</comment>
<dbReference type="CDD" id="cd06225">
    <property type="entry name" value="HAMP"/>
    <property type="match status" value="1"/>
</dbReference>
<dbReference type="InterPro" id="IPR003660">
    <property type="entry name" value="HAMP_dom"/>
</dbReference>
<dbReference type="Pfam" id="PF00015">
    <property type="entry name" value="MCPsignal"/>
    <property type="match status" value="1"/>
</dbReference>
<dbReference type="SUPFAM" id="SSF58104">
    <property type="entry name" value="Methyl-accepting chemotaxis protein (MCP) signaling domain"/>
    <property type="match status" value="1"/>
</dbReference>
<dbReference type="Proteomes" id="UP000199391">
    <property type="component" value="Unassembled WGS sequence"/>
</dbReference>
<evidence type="ECO:0000259" key="6">
    <source>
        <dbReference type="PROSITE" id="PS50111"/>
    </source>
</evidence>
<evidence type="ECO:0000256" key="3">
    <source>
        <dbReference type="ARBA" id="ARBA00029447"/>
    </source>
</evidence>
<comment type="similarity">
    <text evidence="3">Belongs to the methyl-accepting chemotaxis (MCP) protein family.</text>
</comment>
<dbReference type="SMART" id="SM00283">
    <property type="entry name" value="MA"/>
    <property type="match status" value="1"/>
</dbReference>
<dbReference type="PANTHER" id="PTHR43531:SF14">
    <property type="entry name" value="METHYL-ACCEPTING CHEMOTAXIS PROTEIN I-RELATED"/>
    <property type="match status" value="1"/>
</dbReference>
<dbReference type="PRINTS" id="PR00260">
    <property type="entry name" value="CHEMTRNSDUCR"/>
</dbReference>
<keyword evidence="8" id="KW-0675">Receptor</keyword>
<name>A0A1I7LEH9_9BURK</name>
<sequence length="511" mass="54004">MKVHSIAFRLNFRFLVIITSLLSLFGAVNYVKTKGEREAEIERQVQAAISRMTMSLPIAIWNSDKKGVEQGLRAEMSAGFIVGIVINNGPKIIGGTGRAADGSVTIGADKPRQSDASRSAKLAYIEDGKPNPVGEVTVFIAYTEMHGALHNDLMWLALAIFVLNAVLLFALSHSLNSVVLRPLKQVREALHNIAVGDVDLTKRLPASINAEFTEVADNFNTFIGRLQKIIEQVHEGTDLIAAASSEIATGNLDLSARTESQASSLEETSAAMAELTKTVNQNAGNAKTANHLVQSASDIAGKGGVAVAKVIATMTEINDASHKIVNIIAVIDSIAFQTNILALNAAVEAARAGEQGRGFAVVASEVRNLAHRSAAAAQEIKTLISDSVDKVGTGTELVNQAGQIMNEVVTSVKQVTEIMTSIMTASEEQTVGIAHACEAISLMDQTTQQNAALVEEAAATADSLKVQTAALETALSVFRLSETAPRLAAVPSAAVQAPIAARERRIRISAA</sequence>
<dbReference type="OrthoDB" id="8576332at2"/>
<dbReference type="RefSeq" id="WP_143133299.1">
    <property type="nucleotide sequence ID" value="NZ_FPBO01000027.1"/>
</dbReference>
<evidence type="ECO:0000259" key="7">
    <source>
        <dbReference type="PROSITE" id="PS50885"/>
    </source>
</evidence>
<protein>
    <submittedName>
        <fullName evidence="8">Methyl-accepting chemotaxis protein-1, serine sensor receptor</fullName>
    </submittedName>
</protein>
<reference evidence="9" key="1">
    <citation type="submission" date="2016-10" db="EMBL/GenBank/DDBJ databases">
        <authorList>
            <person name="Varghese N."/>
            <person name="Submissions S."/>
        </authorList>
    </citation>
    <scope>NUCLEOTIDE SEQUENCE [LARGE SCALE GENOMIC DNA]</scope>
    <source>
        <strain evidence="9">CGMCC 1.11014</strain>
    </source>
</reference>
<keyword evidence="9" id="KW-1185">Reference proteome</keyword>
<dbReference type="CDD" id="cd11386">
    <property type="entry name" value="MCP_signal"/>
    <property type="match status" value="1"/>
</dbReference>
<dbReference type="AlphaFoldDB" id="A0A1I7LEH9"/>
<keyword evidence="4" id="KW-0807">Transducer</keyword>
<evidence type="ECO:0000256" key="2">
    <source>
        <dbReference type="ARBA" id="ARBA00022481"/>
    </source>
</evidence>
<proteinExistence type="inferred from homology"/>